<evidence type="ECO:0000256" key="1">
    <source>
        <dbReference type="SAM" id="SignalP"/>
    </source>
</evidence>
<dbReference type="AlphaFoldDB" id="A0A562T940"/>
<comment type="caution">
    <text evidence="2">The sequence shown here is derived from an EMBL/GenBank/DDBJ whole genome shotgun (WGS) entry which is preliminary data.</text>
</comment>
<dbReference type="InterPro" id="IPR009333">
    <property type="entry name" value="DUF992"/>
</dbReference>
<evidence type="ECO:0000313" key="2">
    <source>
        <dbReference type="EMBL" id="TWI90042.1"/>
    </source>
</evidence>
<feature type="chain" id="PRO_5021908732" evidence="1">
    <location>
        <begin position="23"/>
        <end position="160"/>
    </location>
</feature>
<gene>
    <name evidence="2" type="ORF">JM93_01018</name>
</gene>
<keyword evidence="3" id="KW-1185">Reference proteome</keyword>
<dbReference type="EMBL" id="VLLF01000002">
    <property type="protein sequence ID" value="TWI90042.1"/>
    <property type="molecule type" value="Genomic_DNA"/>
</dbReference>
<protein>
    <submittedName>
        <fullName evidence="2">Uncharacterized protein DUF992</fullName>
    </submittedName>
</protein>
<evidence type="ECO:0000313" key="3">
    <source>
        <dbReference type="Proteomes" id="UP000320593"/>
    </source>
</evidence>
<keyword evidence="1" id="KW-0732">Signal</keyword>
<sequence>MNLKAFLTAALIAAPFGSAAFASDTAPGVQIGVLTCAITGESGFIIGSNHTLGCNFKPRSGGPVQYYTGKVSEYGLDLGTTKDATLVWGVLAPSADMKPGALSGRYAGVSAGVSVGAGVQANALIGGLDKSIALNPFSLQSETGTNLTLGVSTLTLEHIN</sequence>
<dbReference type="OrthoDB" id="7362478at2"/>
<name>A0A562T940_9HYPH</name>
<feature type="signal peptide" evidence="1">
    <location>
        <begin position="1"/>
        <end position="22"/>
    </location>
</feature>
<dbReference type="RefSeq" id="WP_145341091.1">
    <property type="nucleotide sequence ID" value="NZ_SMLY01000086.1"/>
</dbReference>
<proteinExistence type="predicted"/>
<dbReference type="Proteomes" id="UP000320593">
    <property type="component" value="Unassembled WGS sequence"/>
</dbReference>
<accession>A0A562T940</accession>
<organism evidence="2 3">
    <name type="scientific">Roseibium hamelinense</name>
    <dbReference type="NCBI Taxonomy" id="150831"/>
    <lineage>
        <taxon>Bacteria</taxon>
        <taxon>Pseudomonadati</taxon>
        <taxon>Pseudomonadota</taxon>
        <taxon>Alphaproteobacteria</taxon>
        <taxon>Hyphomicrobiales</taxon>
        <taxon>Stappiaceae</taxon>
        <taxon>Roseibium</taxon>
    </lineage>
</organism>
<dbReference type="Pfam" id="PF06186">
    <property type="entry name" value="DUF992"/>
    <property type="match status" value="1"/>
</dbReference>
<reference evidence="2 3" key="1">
    <citation type="submission" date="2019-07" db="EMBL/GenBank/DDBJ databases">
        <title>Genomic Encyclopedia of Archaeal and Bacterial Type Strains, Phase II (KMG-II): from individual species to whole genera.</title>
        <authorList>
            <person name="Goeker M."/>
        </authorList>
    </citation>
    <scope>NUCLEOTIDE SEQUENCE [LARGE SCALE GENOMIC DNA]</scope>
    <source>
        <strain evidence="2 3">ATCC BAA-252</strain>
    </source>
</reference>